<name>A0A2S5SQB3_9BURK</name>
<evidence type="ECO:0000313" key="1">
    <source>
        <dbReference type="EMBL" id="PPE64896.1"/>
    </source>
</evidence>
<accession>A0A2S5SQB3</accession>
<comment type="caution">
    <text evidence="1">The sequence shown here is derived from an EMBL/GenBank/DDBJ whole genome shotgun (WGS) entry which is preliminary data.</text>
</comment>
<sequence length="126" mass="14015">MADSRNKGKNTNVSHSIFTQRYSAAGDPYNRIVEVPTFGHSDNHAGLQLTDVLCSALLFPIAVYRCASTALTNQTHCSPHYAKLVEKFGPRLQALQHRFRDQNGHWHGGISLTDRVSHRPSTVLFG</sequence>
<dbReference type="RefSeq" id="WP_104303945.1">
    <property type="nucleotide sequence ID" value="NZ_PSNX01000021.1"/>
</dbReference>
<organism evidence="1 2">
    <name type="scientific">Caldimonas caldifontis</name>
    <dbReference type="NCBI Taxonomy" id="1452508"/>
    <lineage>
        <taxon>Bacteria</taxon>
        <taxon>Pseudomonadati</taxon>
        <taxon>Pseudomonadota</taxon>
        <taxon>Betaproteobacteria</taxon>
        <taxon>Burkholderiales</taxon>
        <taxon>Sphaerotilaceae</taxon>
        <taxon>Caldimonas</taxon>
    </lineage>
</organism>
<dbReference type="InterPro" id="IPR024524">
    <property type="entry name" value="DUF3800"/>
</dbReference>
<protein>
    <submittedName>
        <fullName evidence="1">Uncharacterized protein</fullName>
    </submittedName>
</protein>
<gene>
    <name evidence="1" type="ORF">C1704_17045</name>
</gene>
<evidence type="ECO:0000313" key="2">
    <source>
        <dbReference type="Proteomes" id="UP000238605"/>
    </source>
</evidence>
<keyword evidence="2" id="KW-1185">Reference proteome</keyword>
<dbReference type="Proteomes" id="UP000238605">
    <property type="component" value="Unassembled WGS sequence"/>
</dbReference>
<dbReference type="AlphaFoldDB" id="A0A2S5SQB3"/>
<dbReference type="OrthoDB" id="9800818at2"/>
<dbReference type="Pfam" id="PF12686">
    <property type="entry name" value="DUF3800"/>
    <property type="match status" value="1"/>
</dbReference>
<reference evidence="1 2" key="1">
    <citation type="submission" date="2018-02" db="EMBL/GenBank/DDBJ databases">
        <title>Reclassifiation of [Polyangium] brachysporum DSM 7029 as Guopingzhaonella breviflexa gen. nov., sp. nov., a member of the family Comamonadaceae.</title>
        <authorList>
            <person name="Tang B."/>
        </authorList>
    </citation>
    <scope>NUCLEOTIDE SEQUENCE [LARGE SCALE GENOMIC DNA]</scope>
    <source>
        <strain evidence="1 2">BCRC 80649</strain>
    </source>
</reference>
<dbReference type="EMBL" id="PSNX01000021">
    <property type="protein sequence ID" value="PPE64896.1"/>
    <property type="molecule type" value="Genomic_DNA"/>
</dbReference>
<proteinExistence type="predicted"/>